<organism evidence="2 3">
    <name type="scientific">Paraburkholderia unamae</name>
    <dbReference type="NCBI Taxonomy" id="219649"/>
    <lineage>
        <taxon>Bacteria</taxon>
        <taxon>Pseudomonadati</taxon>
        <taxon>Pseudomonadota</taxon>
        <taxon>Betaproteobacteria</taxon>
        <taxon>Burkholderiales</taxon>
        <taxon>Burkholderiaceae</taxon>
        <taxon>Paraburkholderia</taxon>
    </lineage>
</organism>
<reference evidence="2 3" key="1">
    <citation type="submission" date="2018-05" db="EMBL/GenBank/DDBJ databases">
        <title>Genomic Encyclopedia of Type Strains, Phase IV (KMG-V): Genome sequencing to study the core and pangenomes of soil and plant-associated prokaryotes.</title>
        <authorList>
            <person name="Whitman W."/>
        </authorList>
    </citation>
    <scope>NUCLEOTIDE SEQUENCE [LARGE SCALE GENOMIC DNA]</scope>
    <source>
        <strain evidence="2 3">SCZa-39</strain>
    </source>
</reference>
<keyword evidence="1" id="KW-0732">Signal</keyword>
<dbReference type="Proteomes" id="UP000245712">
    <property type="component" value="Unassembled WGS sequence"/>
</dbReference>
<proteinExistence type="predicted"/>
<keyword evidence="3" id="KW-1185">Reference proteome</keyword>
<name>A0ABX5KPP1_9BURK</name>
<dbReference type="RefSeq" id="WP_133254469.1">
    <property type="nucleotide sequence ID" value="NZ_QEOB01000005.1"/>
</dbReference>
<evidence type="ECO:0000313" key="3">
    <source>
        <dbReference type="Proteomes" id="UP000245712"/>
    </source>
</evidence>
<accession>A0ABX5KPP1</accession>
<evidence type="ECO:0000313" key="2">
    <source>
        <dbReference type="EMBL" id="PVX84325.1"/>
    </source>
</evidence>
<sequence length="204" mass="21116">MIGKTARCLLAATALCWAGIAAAQVQLAPKEGEQDAGAWSSFILRPKGYPIFRASNTGSGMATNVDVLAPDCTAQMAFNIAFDAPAQTESGSSQITGGMRVDMGPLHPVSFTVGATVMGDQYFIVTLNATPDFAALITEMESGQALRIRFDVGSGGPAIKTVPLNGFMLAATRSLQTCTAVRDSIAKDQAASKKAKVPKGGTAL</sequence>
<evidence type="ECO:0008006" key="4">
    <source>
        <dbReference type="Google" id="ProtNLM"/>
    </source>
</evidence>
<protein>
    <recommendedName>
        <fullName evidence="4">Invasion protein IalB</fullName>
    </recommendedName>
</protein>
<comment type="caution">
    <text evidence="2">The sequence shown here is derived from an EMBL/GenBank/DDBJ whole genome shotgun (WGS) entry which is preliminary data.</text>
</comment>
<gene>
    <name evidence="2" type="ORF">C7402_105166</name>
</gene>
<dbReference type="EMBL" id="QEOB01000005">
    <property type="protein sequence ID" value="PVX84325.1"/>
    <property type="molecule type" value="Genomic_DNA"/>
</dbReference>
<evidence type="ECO:0000256" key="1">
    <source>
        <dbReference type="SAM" id="SignalP"/>
    </source>
</evidence>
<feature type="chain" id="PRO_5046562238" description="Invasion protein IalB" evidence="1">
    <location>
        <begin position="24"/>
        <end position="204"/>
    </location>
</feature>
<feature type="signal peptide" evidence="1">
    <location>
        <begin position="1"/>
        <end position="23"/>
    </location>
</feature>